<organism evidence="5 6">
    <name type="scientific">Paenibacillus cisolokensis</name>
    <dbReference type="NCBI Taxonomy" id="1658519"/>
    <lineage>
        <taxon>Bacteria</taxon>
        <taxon>Bacillati</taxon>
        <taxon>Bacillota</taxon>
        <taxon>Bacilli</taxon>
        <taxon>Bacillales</taxon>
        <taxon>Paenibacillaceae</taxon>
        <taxon>Paenibacillus</taxon>
    </lineage>
</organism>
<dbReference type="InterPro" id="IPR027417">
    <property type="entry name" value="P-loop_NTPase"/>
</dbReference>
<dbReference type="Pfam" id="PF00005">
    <property type="entry name" value="ABC_tran"/>
    <property type="match status" value="1"/>
</dbReference>
<dbReference type="PROSITE" id="PS50893">
    <property type="entry name" value="ABC_TRANSPORTER_2"/>
    <property type="match status" value="1"/>
</dbReference>
<dbReference type="Proteomes" id="UP000680304">
    <property type="component" value="Unassembled WGS sequence"/>
</dbReference>
<gene>
    <name evidence="5" type="ORF">PACILC2_06160</name>
</gene>
<keyword evidence="1" id="KW-0813">Transport</keyword>
<dbReference type="Gene3D" id="3.40.50.300">
    <property type="entry name" value="P-loop containing nucleotide triphosphate hydrolases"/>
    <property type="match status" value="1"/>
</dbReference>
<evidence type="ECO:0000256" key="1">
    <source>
        <dbReference type="ARBA" id="ARBA00022448"/>
    </source>
</evidence>
<dbReference type="InterPro" id="IPR015854">
    <property type="entry name" value="ABC_transpr_LolD-like"/>
</dbReference>
<keyword evidence="6" id="KW-1185">Reference proteome</keyword>
<dbReference type="CDD" id="cd03255">
    <property type="entry name" value="ABC_MJ0796_LolCDE_FtsE"/>
    <property type="match status" value="1"/>
</dbReference>
<dbReference type="InterPro" id="IPR003439">
    <property type="entry name" value="ABC_transporter-like_ATP-bd"/>
</dbReference>
<keyword evidence="2" id="KW-0547">Nucleotide-binding</keyword>
<name>A0ABQ4N1J7_9BACL</name>
<proteinExistence type="predicted"/>
<dbReference type="PANTHER" id="PTHR24220">
    <property type="entry name" value="IMPORT ATP-BINDING PROTEIN"/>
    <property type="match status" value="1"/>
</dbReference>
<dbReference type="InterPro" id="IPR017911">
    <property type="entry name" value="MacB-like_ATP-bd"/>
</dbReference>
<dbReference type="SMART" id="SM00382">
    <property type="entry name" value="AAA"/>
    <property type="match status" value="1"/>
</dbReference>
<evidence type="ECO:0000313" key="5">
    <source>
        <dbReference type="EMBL" id="GIQ62048.1"/>
    </source>
</evidence>
<dbReference type="InterPro" id="IPR003593">
    <property type="entry name" value="AAA+_ATPase"/>
</dbReference>
<feature type="domain" description="ABC transporter" evidence="4">
    <location>
        <begin position="2"/>
        <end position="226"/>
    </location>
</feature>
<dbReference type="SUPFAM" id="SSF52540">
    <property type="entry name" value="P-loop containing nucleoside triphosphate hydrolases"/>
    <property type="match status" value="1"/>
</dbReference>
<sequence length="227" mass="24618">MIVARDLSKTYGKGDAATRALREVNLEIEQGEMAAIMGPSGCGKTTLLQLLAGIERMSEGEVWLDRIPLHTLDDRSLSSLRLQKMGFIFQSYHLIPVLTAAENTAIPLIAGGMPAKDARRRALAALKEVGLGGMEDRYPGEMSGGQNQRVAIARAIAAEPAVLWADEPTGALDTDTSGQIIGLLEMLNRHRGTTVVIVTHDPKIAERCSRIIRMQNGRILHDGRNVS</sequence>
<dbReference type="EMBL" id="BOVJ01000018">
    <property type="protein sequence ID" value="GIQ62048.1"/>
    <property type="molecule type" value="Genomic_DNA"/>
</dbReference>
<protein>
    <submittedName>
        <fullName evidence="5">Macrolide ABC transporter ATP-binding protein</fullName>
    </submittedName>
</protein>
<evidence type="ECO:0000256" key="3">
    <source>
        <dbReference type="ARBA" id="ARBA00022840"/>
    </source>
</evidence>
<evidence type="ECO:0000313" key="6">
    <source>
        <dbReference type="Proteomes" id="UP000680304"/>
    </source>
</evidence>
<evidence type="ECO:0000256" key="2">
    <source>
        <dbReference type="ARBA" id="ARBA00022741"/>
    </source>
</evidence>
<comment type="caution">
    <text evidence="5">The sequence shown here is derived from an EMBL/GenBank/DDBJ whole genome shotgun (WGS) entry which is preliminary data.</text>
</comment>
<accession>A0ABQ4N1J7</accession>
<dbReference type="RefSeq" id="WP_213527316.1">
    <property type="nucleotide sequence ID" value="NZ_BOVJ01000018.1"/>
</dbReference>
<dbReference type="GO" id="GO:0005524">
    <property type="term" value="F:ATP binding"/>
    <property type="evidence" value="ECO:0007669"/>
    <property type="project" value="UniProtKB-KW"/>
</dbReference>
<keyword evidence="3 5" id="KW-0067">ATP-binding</keyword>
<evidence type="ECO:0000259" key="4">
    <source>
        <dbReference type="PROSITE" id="PS50893"/>
    </source>
</evidence>
<reference evidence="5 6" key="1">
    <citation type="submission" date="2021-04" db="EMBL/GenBank/DDBJ databases">
        <title>Draft genome sequence of Paenibacillus cisolokensis, LC2-13A.</title>
        <authorList>
            <person name="Uke A."/>
            <person name="Chhe C."/>
            <person name="Baramee S."/>
            <person name="Kosugi A."/>
        </authorList>
    </citation>
    <scope>NUCLEOTIDE SEQUENCE [LARGE SCALE GENOMIC DNA]</scope>
    <source>
        <strain evidence="5 6">LC2-13A</strain>
    </source>
</reference>